<protein>
    <submittedName>
        <fullName evidence="3">Uncharacterized protein</fullName>
    </submittedName>
</protein>
<comment type="similarity">
    <text evidence="1">Belongs to the TolB family.</text>
</comment>
<keyword evidence="2" id="KW-0732">Signal</keyword>
<keyword evidence="4" id="KW-1185">Reference proteome</keyword>
<dbReference type="Gene3D" id="2.120.10.30">
    <property type="entry name" value="TolB, C-terminal domain"/>
    <property type="match status" value="1"/>
</dbReference>
<dbReference type="PANTHER" id="PTHR36842:SF1">
    <property type="entry name" value="PROTEIN TOLB"/>
    <property type="match status" value="1"/>
</dbReference>
<feature type="signal peptide" evidence="2">
    <location>
        <begin position="1"/>
        <end position="20"/>
    </location>
</feature>
<dbReference type="EMBL" id="VRUR01000001">
    <property type="protein sequence ID" value="TXN37418.1"/>
    <property type="molecule type" value="Genomic_DNA"/>
</dbReference>
<dbReference type="NCBIfam" id="NF038032">
    <property type="entry name" value="CehA_McbA_metalo"/>
    <property type="match status" value="1"/>
</dbReference>
<name>A0A5C8V9E7_9FLAO</name>
<dbReference type="InterPro" id="IPR011042">
    <property type="entry name" value="6-blade_b-propeller_TolB-like"/>
</dbReference>
<dbReference type="RefSeq" id="WP_147741323.1">
    <property type="nucleotide sequence ID" value="NZ_VRUR01000001.1"/>
</dbReference>
<dbReference type="PANTHER" id="PTHR36842">
    <property type="entry name" value="PROTEIN TOLB HOMOLOG"/>
    <property type="match status" value="1"/>
</dbReference>
<evidence type="ECO:0000313" key="3">
    <source>
        <dbReference type="EMBL" id="TXN37418.1"/>
    </source>
</evidence>
<dbReference type="SUPFAM" id="SSF82171">
    <property type="entry name" value="DPP6 N-terminal domain-like"/>
    <property type="match status" value="1"/>
</dbReference>
<dbReference type="Pfam" id="PF07676">
    <property type="entry name" value="PD40"/>
    <property type="match status" value="2"/>
</dbReference>
<proteinExistence type="inferred from homology"/>
<evidence type="ECO:0000256" key="2">
    <source>
        <dbReference type="SAM" id="SignalP"/>
    </source>
</evidence>
<reference evidence="3 4" key="1">
    <citation type="submission" date="2019-08" db="EMBL/GenBank/DDBJ databases">
        <title>Professor.</title>
        <authorList>
            <person name="Park J.S."/>
        </authorList>
    </citation>
    <scope>NUCLEOTIDE SEQUENCE [LARGE SCALE GENOMIC DNA]</scope>
    <source>
        <strain evidence="3 4">176CP5-101</strain>
    </source>
</reference>
<sequence length="808" mass="90197">MKNVTSLFCFLLAATFIANAQWKNRYPKVDGYRHHVYLEGYDLPVLNSGPMDPAPSPLNNKVVFSAKGWLWLMDIETLEAVRITSSAGIDSRPNWSPNGKQLVFVRDNSVDTQIVLLDLDSKKETVLVDSKALDLDPIFSKDGELVYYSSAKNGSFDLWQIHLNSLEHKIITQDRSLERLPVPTHQNNQIVYLKKYGFSYDSIELWDIEEGTSTPLAEENFTSQTAFSLSPDNQTLAYTWPNGDDYELRVLNISIPKSNMLLTKSEGLPLAPKFSGDGQWIYFTEYNKSEVAELKRIAINGGPTQTLQVKKWDWRATTGKLKIISKVDGKLDAVRINITDANRHPIIPDSGSVRSDGQHGMVFFYSPGEIEIEAPLGSVTITSVHGFSTPKHIQTVEIQKGGSTTEINLDKIWDAAANGWYSGDNHFHLNYGGTNRLDPEDILLDLKAEDLDIGFPLVANLGNRFLQQDLWGWKNEGTPIIRIGQEVRSHFLGHLGLIGITELYWPWVWGPLYDIYGKDDRLNAEPLRFARKKEGLGGYVHPVAVKDPFNGQRNMPIALIADAVLDEVDVLELGCLWTDEIGTSEVWHQFLNLGIPIGQSAGSDVMNDLYRTMAIGATRMYVKPDGVLTDESYIKALKAGKSFISNGPQIVFEVDGKEVGDIIKTTGKKVKWSLNVYSPIAYDTVEIFVNGEVVWTKKGKNRSSETYKGSIEIPEGGWVTARVSGGKSEWPMMDSYPFAESAPIWFGEVGSTSSIAKTGAAHKLLKALNVSEESMKQGYGKSPIPNLLEHFEKARQKLLNIIEEKEGK</sequence>
<feature type="chain" id="PRO_5022772865" evidence="2">
    <location>
        <begin position="21"/>
        <end position="808"/>
    </location>
</feature>
<evidence type="ECO:0000256" key="1">
    <source>
        <dbReference type="ARBA" id="ARBA00009820"/>
    </source>
</evidence>
<comment type="caution">
    <text evidence="3">The sequence shown here is derived from an EMBL/GenBank/DDBJ whole genome shotgun (WGS) entry which is preliminary data.</text>
</comment>
<evidence type="ECO:0000313" key="4">
    <source>
        <dbReference type="Proteomes" id="UP000321456"/>
    </source>
</evidence>
<organism evidence="3 4">
    <name type="scientific">Flagellimonas hymeniacidonis</name>
    <dbReference type="NCBI Taxonomy" id="2603628"/>
    <lineage>
        <taxon>Bacteria</taxon>
        <taxon>Pseudomonadati</taxon>
        <taxon>Bacteroidota</taxon>
        <taxon>Flavobacteriia</taxon>
        <taxon>Flavobacteriales</taxon>
        <taxon>Flavobacteriaceae</taxon>
        <taxon>Flagellimonas</taxon>
    </lineage>
</organism>
<dbReference type="Proteomes" id="UP000321456">
    <property type="component" value="Unassembled WGS sequence"/>
</dbReference>
<dbReference type="AlphaFoldDB" id="A0A5C8V9E7"/>
<accession>A0A5C8V9E7</accession>
<gene>
    <name evidence="3" type="ORF">FVB32_03800</name>
</gene>
<dbReference type="InterPro" id="IPR011659">
    <property type="entry name" value="WD40"/>
</dbReference>